<keyword evidence="1" id="KW-1133">Transmembrane helix</keyword>
<feature type="transmembrane region" description="Helical" evidence="1">
    <location>
        <begin position="111"/>
        <end position="131"/>
    </location>
</feature>
<evidence type="ECO:0000313" key="2">
    <source>
        <dbReference type="EMBL" id="GGB91786.1"/>
    </source>
</evidence>
<evidence type="ECO:0008006" key="4">
    <source>
        <dbReference type="Google" id="ProtNLM"/>
    </source>
</evidence>
<proteinExistence type="predicted"/>
<keyword evidence="1" id="KW-0812">Transmembrane</keyword>
<feature type="transmembrane region" description="Helical" evidence="1">
    <location>
        <begin position="20"/>
        <end position="42"/>
    </location>
</feature>
<keyword evidence="3" id="KW-1185">Reference proteome</keyword>
<feature type="transmembrane region" description="Helical" evidence="1">
    <location>
        <begin position="143"/>
        <end position="162"/>
    </location>
</feature>
<accession>A0ABQ1KBP0</accession>
<evidence type="ECO:0000313" key="3">
    <source>
        <dbReference type="Proteomes" id="UP000629025"/>
    </source>
</evidence>
<organism evidence="2 3">
    <name type="scientific">Marinobacterium zhoushanense</name>
    <dbReference type="NCBI Taxonomy" id="1679163"/>
    <lineage>
        <taxon>Bacteria</taxon>
        <taxon>Pseudomonadati</taxon>
        <taxon>Pseudomonadota</taxon>
        <taxon>Gammaproteobacteria</taxon>
        <taxon>Oceanospirillales</taxon>
        <taxon>Oceanospirillaceae</taxon>
        <taxon>Marinobacterium</taxon>
    </lineage>
</organism>
<dbReference type="Pfam" id="PF11086">
    <property type="entry name" value="DUF2878"/>
    <property type="match status" value="1"/>
</dbReference>
<dbReference type="RefSeq" id="WP_188747333.1">
    <property type="nucleotide sequence ID" value="NZ_BMIJ01000003.1"/>
</dbReference>
<dbReference type="InterPro" id="IPR021306">
    <property type="entry name" value="DUF2878"/>
</dbReference>
<protein>
    <recommendedName>
        <fullName evidence="4">DUF2878 domain-containing protein</fullName>
    </recommendedName>
</protein>
<sequence length="175" mass="18905">MKSGISEHIIINLVGFQLCWWLAVLLQNESLPWLILLLSGHLLLHSDRLAELQLILITATFGYLLDTLLLLSGVFHFERAPAVPPLWLALLWCCFAATLRQGLKPLATHPYLAGLLGGVAGSGSYLLGAQLGAVKLGYTTSTSLLILVPLWAALLPALLWLGQNFGTRNQASGAL</sequence>
<dbReference type="Proteomes" id="UP000629025">
    <property type="component" value="Unassembled WGS sequence"/>
</dbReference>
<name>A0ABQ1KBP0_9GAMM</name>
<reference evidence="3" key="1">
    <citation type="journal article" date="2019" name="Int. J. Syst. Evol. Microbiol.">
        <title>The Global Catalogue of Microorganisms (GCM) 10K type strain sequencing project: providing services to taxonomists for standard genome sequencing and annotation.</title>
        <authorList>
            <consortium name="The Broad Institute Genomics Platform"/>
            <consortium name="The Broad Institute Genome Sequencing Center for Infectious Disease"/>
            <person name="Wu L."/>
            <person name="Ma J."/>
        </authorList>
    </citation>
    <scope>NUCLEOTIDE SEQUENCE [LARGE SCALE GENOMIC DNA]</scope>
    <source>
        <strain evidence="3">CGMCC 1.15341</strain>
    </source>
</reference>
<comment type="caution">
    <text evidence="2">The sequence shown here is derived from an EMBL/GenBank/DDBJ whole genome shotgun (WGS) entry which is preliminary data.</text>
</comment>
<dbReference type="EMBL" id="BMIJ01000003">
    <property type="protein sequence ID" value="GGB91786.1"/>
    <property type="molecule type" value="Genomic_DNA"/>
</dbReference>
<evidence type="ECO:0000256" key="1">
    <source>
        <dbReference type="SAM" id="Phobius"/>
    </source>
</evidence>
<keyword evidence="1" id="KW-0472">Membrane</keyword>
<feature type="transmembrane region" description="Helical" evidence="1">
    <location>
        <begin position="82"/>
        <end position="99"/>
    </location>
</feature>
<gene>
    <name evidence="2" type="ORF">GCM10011352_17310</name>
</gene>
<feature type="transmembrane region" description="Helical" evidence="1">
    <location>
        <begin position="54"/>
        <end position="76"/>
    </location>
</feature>